<evidence type="ECO:0000313" key="6">
    <source>
        <dbReference type="EMBL" id="CAL93382.1"/>
    </source>
</evidence>
<evidence type="ECO:0000256" key="1">
    <source>
        <dbReference type="ARBA" id="ARBA00001947"/>
    </source>
</evidence>
<dbReference type="Pfam" id="PF05193">
    <property type="entry name" value="Peptidase_M16_C"/>
    <property type="match status" value="1"/>
</dbReference>
<feature type="domain" description="Peptidase M16 N-terminal" evidence="4">
    <location>
        <begin position="67"/>
        <end position="212"/>
    </location>
</feature>
<dbReference type="InterPro" id="IPR007863">
    <property type="entry name" value="Peptidase_M16_C"/>
</dbReference>
<dbReference type="STRING" id="62928.azo0765"/>
<comment type="cofactor">
    <cofactor evidence="1">
        <name>Zn(2+)</name>
        <dbReference type="ChEBI" id="CHEBI:29105"/>
    </cofactor>
</comment>
<dbReference type="GO" id="GO:0046872">
    <property type="term" value="F:metal ion binding"/>
    <property type="evidence" value="ECO:0007669"/>
    <property type="project" value="InterPro"/>
</dbReference>
<reference evidence="6 7" key="1">
    <citation type="journal article" date="2006" name="Nat. Biotechnol.">
        <title>Complete genome of the mutualistic, N2-fixing grass endophyte Azoarcus sp. strain BH72.</title>
        <authorList>
            <person name="Krause A."/>
            <person name="Ramakumar A."/>
            <person name="Bartels D."/>
            <person name="Battistoni F."/>
            <person name="Bekel T."/>
            <person name="Boch J."/>
            <person name="Boehm M."/>
            <person name="Friedrich F."/>
            <person name="Hurek T."/>
            <person name="Krause L."/>
            <person name="Linke B."/>
            <person name="McHardy A.C."/>
            <person name="Sarkar A."/>
            <person name="Schneiker S."/>
            <person name="Syed A.A."/>
            <person name="Thauer R."/>
            <person name="Vorhoelter F.-J."/>
            <person name="Weidner S."/>
            <person name="Puehler A."/>
            <person name="Reinhold-Hurek B."/>
            <person name="Kaiser O."/>
            <person name="Goesmann A."/>
        </authorList>
    </citation>
    <scope>NUCLEOTIDE SEQUENCE [LARGE SCALE GENOMIC DNA]</scope>
    <source>
        <strain evidence="6 7">BH72</strain>
    </source>
</reference>
<evidence type="ECO:0000256" key="2">
    <source>
        <dbReference type="ARBA" id="ARBA00007261"/>
    </source>
</evidence>
<evidence type="ECO:0000259" key="4">
    <source>
        <dbReference type="Pfam" id="PF00675"/>
    </source>
</evidence>
<organism evidence="6 7">
    <name type="scientific">Azoarcus sp. (strain BH72)</name>
    <dbReference type="NCBI Taxonomy" id="418699"/>
    <lineage>
        <taxon>Bacteria</taxon>
        <taxon>Pseudomonadati</taxon>
        <taxon>Pseudomonadota</taxon>
        <taxon>Betaproteobacteria</taxon>
        <taxon>Rhodocyclales</taxon>
        <taxon>Zoogloeaceae</taxon>
        <taxon>Azoarcus</taxon>
    </lineage>
</organism>
<evidence type="ECO:0000259" key="5">
    <source>
        <dbReference type="Pfam" id="PF05193"/>
    </source>
</evidence>
<dbReference type="PROSITE" id="PS00143">
    <property type="entry name" value="INSULINASE"/>
    <property type="match status" value="1"/>
</dbReference>
<dbReference type="Gene3D" id="3.30.830.10">
    <property type="entry name" value="Metalloenzyme, LuxS/M16 peptidase-like"/>
    <property type="match status" value="2"/>
</dbReference>
<dbReference type="InterPro" id="IPR011249">
    <property type="entry name" value="Metalloenz_LuxS/M16"/>
</dbReference>
<dbReference type="GO" id="GO:0006508">
    <property type="term" value="P:proteolysis"/>
    <property type="evidence" value="ECO:0007669"/>
    <property type="project" value="InterPro"/>
</dbReference>
<dbReference type="HOGENOM" id="CLU_009902_1_0_4"/>
<dbReference type="GO" id="GO:0004222">
    <property type="term" value="F:metalloendopeptidase activity"/>
    <property type="evidence" value="ECO:0007669"/>
    <property type="project" value="InterPro"/>
</dbReference>
<evidence type="ECO:0000256" key="3">
    <source>
        <dbReference type="RuleBase" id="RU004447"/>
    </source>
</evidence>
<name>A1K3H7_AZOSB</name>
<dbReference type="InterPro" id="IPR001431">
    <property type="entry name" value="Pept_M16_Zn_BS"/>
</dbReference>
<dbReference type="EMBL" id="AM406670">
    <property type="protein sequence ID" value="CAL93382.1"/>
    <property type="molecule type" value="Genomic_DNA"/>
</dbReference>
<comment type="similarity">
    <text evidence="2 3">Belongs to the peptidase M16 family.</text>
</comment>
<feature type="domain" description="Peptidase M16 C-terminal" evidence="5">
    <location>
        <begin position="221"/>
        <end position="402"/>
    </location>
</feature>
<dbReference type="eggNOG" id="COG0612">
    <property type="taxonomic scope" value="Bacteria"/>
</dbReference>
<dbReference type="Pfam" id="PF00675">
    <property type="entry name" value="Peptidase_M16"/>
    <property type="match status" value="1"/>
</dbReference>
<dbReference type="InterPro" id="IPR050361">
    <property type="entry name" value="MPP/UQCRC_Complex"/>
</dbReference>
<accession>A1K3H7</accession>
<protein>
    <submittedName>
        <fullName evidence="6">Probable Zn dependent peptidase</fullName>
    </submittedName>
</protein>
<dbReference type="KEGG" id="azo:azo0765"/>
<dbReference type="SUPFAM" id="SSF63411">
    <property type="entry name" value="LuxS/MPP-like metallohydrolase"/>
    <property type="match status" value="2"/>
</dbReference>
<sequence>MRLPGGRVGSALEKRREFYQMQDIPMFRLTFPRTLLFAAVLLGGAVQAASAPDANTFETTLPNGMKVIVKEDRRAPSAVHMVWYRSGSMDEPDGVSGVAHVLEHMMFKGTKKVGPGEFNKRVAELGGRDNAFTSKDYTAYFQQIPPSHLDAVMALEADRMRNLVITDAEFGREVEVVKEERRLRTDDQPRALVHEQLMATAFQAHPYRRPIIGWMSDLDGMTASDARAWYKRWYAPNNAYLVVVGDVSHEAVFRQAREHYGVIPARQLPPRRVPAEPEQRGTRHATVKAPAELPYLALAWHAPALRNPAADRDAYALQVLAAVLDGYDGARLTRRLVRDSRVAVSAGAGYDATGRGPALFYLDGVPAPGKTMDDLEAALRAEIQRIRDEGVGEDELARVKTQAVAAQVYKRDSLVGQAMEIGFLEASNLSWRDDERLLDGLRSVTAEEVRSVAQRYFGDDTLTAARLFPLPMDNNAPRPAAAPAALRH</sequence>
<dbReference type="PANTHER" id="PTHR11851">
    <property type="entry name" value="METALLOPROTEASE"/>
    <property type="match status" value="1"/>
</dbReference>
<dbReference type="Proteomes" id="UP000002588">
    <property type="component" value="Chromosome"/>
</dbReference>
<dbReference type="MEROPS" id="M16.019"/>
<dbReference type="AlphaFoldDB" id="A1K3H7"/>
<keyword evidence="7" id="KW-1185">Reference proteome</keyword>
<proteinExistence type="inferred from homology"/>
<evidence type="ECO:0000313" key="7">
    <source>
        <dbReference type="Proteomes" id="UP000002588"/>
    </source>
</evidence>
<dbReference type="InterPro" id="IPR011765">
    <property type="entry name" value="Pept_M16_N"/>
</dbReference>
<dbReference type="PANTHER" id="PTHR11851:SF49">
    <property type="entry name" value="MITOCHONDRIAL-PROCESSING PEPTIDASE SUBUNIT ALPHA"/>
    <property type="match status" value="1"/>
</dbReference>
<gene>
    <name evidence="6" type="ordered locus">azo0765</name>
</gene>